<dbReference type="GO" id="GO:0007127">
    <property type="term" value="P:meiosis I"/>
    <property type="evidence" value="ECO:0007669"/>
    <property type="project" value="TreeGrafter"/>
</dbReference>
<reference evidence="1" key="3">
    <citation type="submission" date="2025-09" db="UniProtKB">
        <authorList>
            <consortium name="Ensembl"/>
        </authorList>
    </citation>
    <scope>IDENTIFICATION</scope>
</reference>
<dbReference type="PANTHER" id="PTHR12044">
    <property type="entry name" value="BCL2 INTERACTING MEDIATOR OF CELL DEATH"/>
    <property type="match status" value="1"/>
</dbReference>
<protein>
    <submittedName>
        <fullName evidence="1">Uncharacterized protein</fullName>
    </submittedName>
</protein>
<name>A0A667XGU0_9TELE</name>
<evidence type="ECO:0000313" key="2">
    <source>
        <dbReference type="Proteomes" id="UP000472263"/>
    </source>
</evidence>
<dbReference type="PANTHER" id="PTHR12044:SF14">
    <property type="entry name" value="MEIOTIC DOUBLE-STRANDED BREAK FORMATION PROTEIN 1"/>
    <property type="match status" value="1"/>
</dbReference>
<dbReference type="Ensembl" id="ENSMMDT00005008486.1">
    <property type="protein sequence ID" value="ENSMMDP00005008246.1"/>
    <property type="gene ID" value="ENSMMDG00005004575.1"/>
</dbReference>
<sequence length="234" mass="25364">MYICVITVGIESLVRSLKEALRLTNLELQKQGLLLLTEILERQPSGVRLFPSGPGFAAVSEAVVTGVSSSCLQVATQAAHAASALLRLNHQSSPVQYKEIQTLIEAITNRCSELPLPSSKSQASRSRGLLLQALVCFQAACRLAEQCASEPFLKENAFTAPSKQGQAQNSLESLCRCLLHCCDTVCIPTVTVRHAPSVQMLQCFYSILSSQFTLFPSLMPLFACKLGDSDSQMI</sequence>
<dbReference type="InParanoid" id="A0A667XGU0"/>
<reference evidence="1" key="2">
    <citation type="submission" date="2025-08" db="UniProtKB">
        <authorList>
            <consortium name="Ensembl"/>
        </authorList>
    </citation>
    <scope>IDENTIFICATION</scope>
</reference>
<dbReference type="Proteomes" id="UP000472263">
    <property type="component" value="Chromosome 8"/>
</dbReference>
<keyword evidence="2" id="KW-1185">Reference proteome</keyword>
<dbReference type="AlphaFoldDB" id="A0A667XGU0"/>
<proteinExistence type="predicted"/>
<reference evidence="1" key="1">
    <citation type="submission" date="2019-06" db="EMBL/GenBank/DDBJ databases">
        <authorList>
            <consortium name="Wellcome Sanger Institute Data Sharing"/>
        </authorList>
    </citation>
    <scope>NUCLEOTIDE SEQUENCE [LARGE SCALE GENOMIC DNA]</scope>
</reference>
<dbReference type="GeneTree" id="ENSGT00390000002077"/>
<organism evidence="1 2">
    <name type="scientific">Myripristis murdjan</name>
    <name type="common">pinecone soldierfish</name>
    <dbReference type="NCBI Taxonomy" id="586833"/>
    <lineage>
        <taxon>Eukaryota</taxon>
        <taxon>Metazoa</taxon>
        <taxon>Chordata</taxon>
        <taxon>Craniata</taxon>
        <taxon>Vertebrata</taxon>
        <taxon>Euteleostomi</taxon>
        <taxon>Actinopterygii</taxon>
        <taxon>Neopterygii</taxon>
        <taxon>Teleostei</taxon>
        <taxon>Neoteleostei</taxon>
        <taxon>Acanthomorphata</taxon>
        <taxon>Holocentriformes</taxon>
        <taxon>Holocentridae</taxon>
        <taxon>Myripristis</taxon>
    </lineage>
</organism>
<dbReference type="InterPro" id="IPR052133">
    <property type="entry name" value="Immune_Signaling-Apoptosis_Reg"/>
</dbReference>
<accession>A0A667XGU0</accession>
<evidence type="ECO:0000313" key="1">
    <source>
        <dbReference type="Ensembl" id="ENSMMDP00005008246.1"/>
    </source>
</evidence>